<dbReference type="GO" id="GO:0030170">
    <property type="term" value="F:pyridoxal phosphate binding"/>
    <property type="evidence" value="ECO:0007669"/>
    <property type="project" value="InterPro"/>
</dbReference>
<dbReference type="SUPFAM" id="SSF53756">
    <property type="entry name" value="UDP-Glycosyltransferase/glycogen phosphorylase"/>
    <property type="match status" value="1"/>
</dbReference>
<dbReference type="PANTHER" id="PTHR42655">
    <property type="entry name" value="GLYCOGEN PHOSPHORYLASE"/>
    <property type="match status" value="1"/>
</dbReference>
<dbReference type="Pfam" id="PF00343">
    <property type="entry name" value="Phosphorylase"/>
    <property type="match status" value="1"/>
</dbReference>
<organism evidence="6 7">
    <name type="scientific">Pseudomaricurvus hydrocarbonicus</name>
    <dbReference type="NCBI Taxonomy" id="1470433"/>
    <lineage>
        <taxon>Bacteria</taxon>
        <taxon>Pseudomonadati</taxon>
        <taxon>Pseudomonadota</taxon>
        <taxon>Gammaproteobacteria</taxon>
        <taxon>Cellvibrionales</taxon>
        <taxon>Cellvibrionaceae</taxon>
        <taxon>Pseudomaricurvus</taxon>
    </lineage>
</organism>
<dbReference type="GO" id="GO:0008184">
    <property type="term" value="F:glycogen phosphorylase activity"/>
    <property type="evidence" value="ECO:0007669"/>
    <property type="project" value="InterPro"/>
</dbReference>
<dbReference type="PIRSF" id="PIRSF000460">
    <property type="entry name" value="Pprylas_GlgP"/>
    <property type="match status" value="1"/>
</dbReference>
<keyword evidence="3" id="KW-0021">Allosteric enzyme</keyword>
<dbReference type="Gene3D" id="3.40.50.2000">
    <property type="entry name" value="Glycogen Phosphorylase B"/>
    <property type="match status" value="3"/>
</dbReference>
<dbReference type="Proteomes" id="UP000787472">
    <property type="component" value="Unassembled WGS sequence"/>
</dbReference>
<name>A0A9E5JTA4_9GAMM</name>
<dbReference type="GO" id="GO:0005975">
    <property type="term" value="P:carbohydrate metabolic process"/>
    <property type="evidence" value="ECO:0007669"/>
    <property type="project" value="InterPro"/>
</dbReference>
<dbReference type="InterPro" id="IPR011834">
    <property type="entry name" value="Agluc_phsphrylas"/>
</dbReference>
<proteinExistence type="inferred from homology"/>
<dbReference type="EMBL" id="JAAONZ010000003">
    <property type="protein sequence ID" value="NHO65173.1"/>
    <property type="molecule type" value="Genomic_DNA"/>
</dbReference>
<evidence type="ECO:0000313" key="7">
    <source>
        <dbReference type="Proteomes" id="UP000787472"/>
    </source>
</evidence>
<comment type="caution">
    <text evidence="6">The sequence shown here is derived from an EMBL/GenBank/DDBJ whole genome shotgun (WGS) entry which is preliminary data.</text>
</comment>
<accession>A0A9E5JTA4</accession>
<feature type="modified residue" description="N6-(pyridoxal phosphate)lysine" evidence="4">
    <location>
        <position position="597"/>
    </location>
</feature>
<evidence type="ECO:0000256" key="4">
    <source>
        <dbReference type="PIRSR" id="PIRSR000460-1"/>
    </source>
</evidence>
<keyword evidence="7" id="KW-1185">Reference proteome</keyword>
<reference evidence="6" key="1">
    <citation type="submission" date="2020-03" db="EMBL/GenBank/DDBJ databases">
        <authorList>
            <person name="Guo F."/>
        </authorList>
    </citation>
    <scope>NUCLEOTIDE SEQUENCE</scope>
    <source>
        <strain evidence="6">JCM 30134</strain>
    </source>
</reference>
<dbReference type="InterPro" id="IPR052182">
    <property type="entry name" value="Glycogen/Maltodextrin_Phosph"/>
</dbReference>
<sequence length="838" mass="94925">MLPDLPVALAGLKELATDLRWTWSHAADALWQQVDAELWGKTENPYVLLQNVGHNQLQALADNPDFCHKLQEVLIERQDYLARCGWYGDSYPQASIRHIAFFSMEYGLGTALPFYAGGLGILSGDILKAASDLCIPLVGVGLLYHQGYFRQMIDADNRQHEIYTTYQPSMLPVRPVFTELGDWLQVKVDLPGRPLLLRVWVAQVGSVSLYLLDSNHPLNSPIDQGITSQLYGGGQELRFLQELVLGVGGWRALEALKVEIDVCHLNEGHAAFVILERTHSLMKATGLSFWPSLWINRAGTLFTTHTSVASAFDTYDAALIARYASPLIERLQIGEEELLGLGRKNPQDAREPFNLAWFSMRCSLFANGVSRKHGETSRDLFRELYPHWPVRDIPIGHITNGIHMPSWDSQWTDSLWTKAAGKERWKGDIDELASAINQISDQELWHCRNRQRQDLIEHVRKRHVRELSQRGADKLTLDRAERVLDPNILTLGFARRFTEYKRPGLLLMDLSRLAALLNHPVHPLQILIAGKAHARDSAGKAFVHDWAQFCQSPAAGNRVIFLEDYDITLAHDMVQGVDVWLNTPKPPWEACGTSGMKVLVNGGLNLSVLDGWWAQAYDNQYGWAICGDSDSDEDTSRALFELLETDVVPLFYQRNSAGVPGEWIARIRASMADLTPHFSSNRMLRDYIDQYYLKAAVAYQARLANRGQLATELREWEHTLQRYWCELRWGAKRVVPNPAGFTLEVDIYLDGLSPDLIEVQLYADAQIYADVQQKDAAEPECLIMKLLGYKRGAIDSYTYRTEVLTARPSDDYTPRAIPFHEHALTPQENCLISWWQSA</sequence>
<protein>
    <submittedName>
        <fullName evidence="6">Glycosyltransferase family 1 protein</fullName>
    </submittedName>
</protein>
<dbReference type="InterPro" id="IPR000811">
    <property type="entry name" value="Glyco_trans_35"/>
</dbReference>
<feature type="domain" description="DUF3417" evidence="5">
    <location>
        <begin position="5"/>
        <end position="112"/>
    </location>
</feature>
<dbReference type="InterPro" id="IPR024517">
    <property type="entry name" value="Glycogen_phosphorylase_DUF3417"/>
</dbReference>
<dbReference type="AlphaFoldDB" id="A0A9E5JTA4"/>
<comment type="similarity">
    <text evidence="2">Belongs to the glycogen phosphorylase family.</text>
</comment>
<evidence type="ECO:0000256" key="2">
    <source>
        <dbReference type="ARBA" id="ARBA00006047"/>
    </source>
</evidence>
<comment type="catalytic activity">
    <reaction evidence="1">
        <text>[(1-&gt;4)-alpha-D-glucosyl](n) + phosphate = [(1-&gt;4)-alpha-D-glucosyl](n-1) + alpha-D-glucose 1-phosphate</text>
        <dbReference type="Rhea" id="RHEA:41732"/>
        <dbReference type="Rhea" id="RHEA-COMP:9584"/>
        <dbReference type="Rhea" id="RHEA-COMP:9586"/>
        <dbReference type="ChEBI" id="CHEBI:15444"/>
        <dbReference type="ChEBI" id="CHEBI:43474"/>
        <dbReference type="ChEBI" id="CHEBI:58601"/>
        <dbReference type="EC" id="2.4.1.1"/>
    </reaction>
</comment>
<evidence type="ECO:0000256" key="3">
    <source>
        <dbReference type="ARBA" id="ARBA00022533"/>
    </source>
</evidence>
<gene>
    <name evidence="6" type="ORF">G8770_06410</name>
</gene>
<evidence type="ECO:0000256" key="1">
    <source>
        <dbReference type="ARBA" id="ARBA00001275"/>
    </source>
</evidence>
<evidence type="ECO:0000313" key="6">
    <source>
        <dbReference type="EMBL" id="NHO65173.1"/>
    </source>
</evidence>
<dbReference type="Pfam" id="PF11897">
    <property type="entry name" value="DUF3417"/>
    <property type="match status" value="1"/>
</dbReference>
<dbReference type="NCBIfam" id="TIGR02094">
    <property type="entry name" value="more_P_ylases"/>
    <property type="match status" value="1"/>
</dbReference>
<dbReference type="PANTHER" id="PTHR42655:SF1">
    <property type="entry name" value="GLYCOGEN PHOSPHORYLASE"/>
    <property type="match status" value="1"/>
</dbReference>
<keyword evidence="4" id="KW-0663">Pyridoxal phosphate</keyword>
<evidence type="ECO:0000259" key="5">
    <source>
        <dbReference type="Pfam" id="PF11897"/>
    </source>
</evidence>